<reference evidence="11" key="1">
    <citation type="submission" date="2020-04" db="EMBL/GenBank/DDBJ databases">
        <authorList>
            <person name="Alioto T."/>
            <person name="Alioto T."/>
            <person name="Gomez Garrido J."/>
        </authorList>
    </citation>
    <scope>NUCLEOTIDE SEQUENCE</scope>
    <source>
        <strain evidence="11">A484AB</strain>
    </source>
</reference>
<keyword evidence="5" id="KW-0547">Nucleotide-binding</keyword>
<keyword evidence="8 10" id="KW-0472">Membrane</keyword>
<dbReference type="InterPro" id="IPR027417">
    <property type="entry name" value="P-loop_NTPase"/>
</dbReference>
<evidence type="ECO:0000313" key="12">
    <source>
        <dbReference type="Proteomes" id="UP001152795"/>
    </source>
</evidence>
<dbReference type="InterPro" id="IPR050352">
    <property type="entry name" value="ABCG_transporters"/>
</dbReference>
<keyword evidence="3" id="KW-0813">Transport</keyword>
<accession>A0A7D9L3N0</accession>
<dbReference type="GO" id="GO:0005886">
    <property type="term" value="C:plasma membrane"/>
    <property type="evidence" value="ECO:0007669"/>
    <property type="project" value="TreeGrafter"/>
</dbReference>
<feature type="region of interest" description="Disordered" evidence="9">
    <location>
        <begin position="1"/>
        <end position="43"/>
    </location>
</feature>
<comment type="caution">
    <text evidence="11">The sequence shown here is derived from an EMBL/GenBank/DDBJ whole genome shotgun (WGS) entry which is preliminary data.</text>
</comment>
<evidence type="ECO:0000256" key="4">
    <source>
        <dbReference type="ARBA" id="ARBA00022692"/>
    </source>
</evidence>
<feature type="transmembrane region" description="Helical" evidence="10">
    <location>
        <begin position="422"/>
        <end position="441"/>
    </location>
</feature>
<evidence type="ECO:0000256" key="1">
    <source>
        <dbReference type="ARBA" id="ARBA00004141"/>
    </source>
</evidence>
<feature type="non-terminal residue" evidence="11">
    <location>
        <position position="1"/>
    </location>
</feature>
<dbReference type="Gene3D" id="3.40.50.300">
    <property type="entry name" value="P-loop containing nucleotide triphosphate hydrolases"/>
    <property type="match status" value="1"/>
</dbReference>
<dbReference type="InterPro" id="IPR013525">
    <property type="entry name" value="ABC2_TM"/>
</dbReference>
<dbReference type="GO" id="GO:0016887">
    <property type="term" value="F:ATP hydrolysis activity"/>
    <property type="evidence" value="ECO:0007669"/>
    <property type="project" value="InterPro"/>
</dbReference>
<dbReference type="Pfam" id="PF00005">
    <property type="entry name" value="ABC_tran"/>
    <property type="match status" value="1"/>
</dbReference>
<keyword evidence="7 10" id="KW-1133">Transmembrane helix</keyword>
<dbReference type="SMART" id="SM00382">
    <property type="entry name" value="AAA"/>
    <property type="match status" value="1"/>
</dbReference>
<feature type="compositionally biased region" description="Polar residues" evidence="9">
    <location>
        <begin position="21"/>
        <end position="43"/>
    </location>
</feature>
<keyword evidence="12" id="KW-1185">Reference proteome</keyword>
<evidence type="ECO:0000256" key="10">
    <source>
        <dbReference type="SAM" id="Phobius"/>
    </source>
</evidence>
<dbReference type="PANTHER" id="PTHR48041:SF139">
    <property type="entry name" value="PROTEIN SCARLET"/>
    <property type="match status" value="1"/>
</dbReference>
<dbReference type="AlphaFoldDB" id="A0A7D9L3N0"/>
<dbReference type="OrthoDB" id="66620at2759"/>
<evidence type="ECO:0000313" key="11">
    <source>
        <dbReference type="EMBL" id="CAB4026459.1"/>
    </source>
</evidence>
<comment type="subcellular location">
    <subcellularLocation>
        <location evidence="1">Membrane</location>
        <topology evidence="1">Multi-pass membrane protein</topology>
    </subcellularLocation>
</comment>
<evidence type="ECO:0000256" key="7">
    <source>
        <dbReference type="ARBA" id="ARBA00022989"/>
    </source>
</evidence>
<feature type="transmembrane region" description="Helical" evidence="10">
    <location>
        <begin position="496"/>
        <end position="523"/>
    </location>
</feature>
<dbReference type="Proteomes" id="UP001152795">
    <property type="component" value="Unassembled WGS sequence"/>
</dbReference>
<sequence>MDRDRLLSEDDYEYEPHMYPSNGSSDSNRNVRSHENGSYTNSGLRKQSSLINTFDTSKKSFDLSSTFERQVVLGWEDINVFVHKQTGFFDRCLKRGRGNIEFVVNQILNGVNGEIPSKSLVAILGPRGAGKTTFLNVLAHRKIEQLEVTGTVYVREEPVGINIREVSAYVEDNDVFVGSLTVREHLIFQALLRMGSDVSREEKRSRVETMMEEFGLKEWEHVQIGSPGSHHGIPRGAMKSLSIASELLSNQKFILFADDPLSGLDSLSSYMLVETLQRLANSGYTILCTLDQPTSDVYALFNKIIILAEGRITYLGPSNEAVSYFGSIGFPCPGNYNPADFFIRTLTVNPTEYEQSIERIKYVCDKYREIEIRPRARSALGPIESFEDPDKRTTFFHAGRVRQFLVVLWRSFITVKRDKNALFLRTIQAVILGFITGQVYFQLDEDQEDVRNFSGLLFFLVLNVTFSSFQGVLFTFPVETDLFLRENEKGIYCTSVYFLAKSLVGIPLDSILTIILISIAYWMSGLRETSEAFFLACGTALL</sequence>
<protein>
    <submittedName>
        <fullName evidence="11">White-like</fullName>
    </submittedName>
</protein>
<dbReference type="GO" id="GO:0005524">
    <property type="term" value="F:ATP binding"/>
    <property type="evidence" value="ECO:0007669"/>
    <property type="project" value="UniProtKB-KW"/>
</dbReference>
<dbReference type="InterPro" id="IPR003439">
    <property type="entry name" value="ABC_transporter-like_ATP-bd"/>
</dbReference>
<name>A0A7D9L3N0_PARCT</name>
<gene>
    <name evidence="11" type="ORF">PACLA_8A086876</name>
</gene>
<organism evidence="11 12">
    <name type="scientific">Paramuricea clavata</name>
    <name type="common">Red gorgonian</name>
    <name type="synonym">Violescent sea-whip</name>
    <dbReference type="NCBI Taxonomy" id="317549"/>
    <lineage>
        <taxon>Eukaryota</taxon>
        <taxon>Metazoa</taxon>
        <taxon>Cnidaria</taxon>
        <taxon>Anthozoa</taxon>
        <taxon>Octocorallia</taxon>
        <taxon>Malacalcyonacea</taxon>
        <taxon>Plexauridae</taxon>
        <taxon>Paramuricea</taxon>
    </lineage>
</organism>
<evidence type="ECO:0000256" key="3">
    <source>
        <dbReference type="ARBA" id="ARBA00022448"/>
    </source>
</evidence>
<evidence type="ECO:0000256" key="2">
    <source>
        <dbReference type="ARBA" id="ARBA00005814"/>
    </source>
</evidence>
<dbReference type="InterPro" id="IPR003593">
    <property type="entry name" value="AAA+_ATPase"/>
</dbReference>
<keyword evidence="6" id="KW-0067">ATP-binding</keyword>
<dbReference type="SUPFAM" id="SSF52540">
    <property type="entry name" value="P-loop containing nucleoside triphosphate hydrolases"/>
    <property type="match status" value="1"/>
</dbReference>
<dbReference type="InterPro" id="IPR043926">
    <property type="entry name" value="ABCG_dom"/>
</dbReference>
<proteinExistence type="inferred from homology"/>
<keyword evidence="4 10" id="KW-0812">Transmembrane</keyword>
<feature type="transmembrane region" description="Helical" evidence="10">
    <location>
        <begin position="453"/>
        <end position="476"/>
    </location>
</feature>
<evidence type="ECO:0000256" key="9">
    <source>
        <dbReference type="SAM" id="MobiDB-lite"/>
    </source>
</evidence>
<dbReference type="PROSITE" id="PS50893">
    <property type="entry name" value="ABC_TRANSPORTER_2"/>
    <property type="match status" value="1"/>
</dbReference>
<comment type="similarity">
    <text evidence="2">Belongs to the ABC transporter superfamily. ABCG family. Eye pigment precursor importer (TC 3.A.1.204) subfamily.</text>
</comment>
<dbReference type="Pfam" id="PF01061">
    <property type="entry name" value="ABC2_membrane"/>
    <property type="match status" value="1"/>
</dbReference>
<evidence type="ECO:0000256" key="8">
    <source>
        <dbReference type="ARBA" id="ARBA00023136"/>
    </source>
</evidence>
<dbReference type="PANTHER" id="PTHR48041">
    <property type="entry name" value="ABC TRANSPORTER G FAMILY MEMBER 28"/>
    <property type="match status" value="1"/>
</dbReference>
<dbReference type="Pfam" id="PF19055">
    <property type="entry name" value="ABC2_membrane_7"/>
    <property type="match status" value="1"/>
</dbReference>
<evidence type="ECO:0000256" key="5">
    <source>
        <dbReference type="ARBA" id="ARBA00022741"/>
    </source>
</evidence>
<dbReference type="EMBL" id="CACRXK020014213">
    <property type="protein sequence ID" value="CAB4026459.1"/>
    <property type="molecule type" value="Genomic_DNA"/>
</dbReference>
<evidence type="ECO:0000256" key="6">
    <source>
        <dbReference type="ARBA" id="ARBA00022840"/>
    </source>
</evidence>
<dbReference type="GO" id="GO:0140359">
    <property type="term" value="F:ABC-type transporter activity"/>
    <property type="evidence" value="ECO:0007669"/>
    <property type="project" value="InterPro"/>
</dbReference>